<dbReference type="Proteomes" id="UP001329915">
    <property type="component" value="Chromosome"/>
</dbReference>
<keyword evidence="1" id="KW-0812">Transmembrane</keyword>
<feature type="transmembrane region" description="Helical" evidence="1">
    <location>
        <begin position="121"/>
        <end position="144"/>
    </location>
</feature>
<feature type="transmembrane region" description="Helical" evidence="1">
    <location>
        <begin position="94"/>
        <end position="114"/>
    </location>
</feature>
<keyword evidence="1" id="KW-0472">Membrane</keyword>
<proteinExistence type="predicted"/>
<accession>A0AAU0UNB7</accession>
<feature type="transmembrane region" description="Helical" evidence="1">
    <location>
        <begin position="61"/>
        <end position="82"/>
    </location>
</feature>
<gene>
    <name evidence="2" type="primary">thiT</name>
    <name evidence="2" type="ORF">MFMK1_001678</name>
</gene>
<dbReference type="EMBL" id="CP121694">
    <property type="protein sequence ID" value="WRO21857.1"/>
    <property type="molecule type" value="Genomic_DNA"/>
</dbReference>
<keyword evidence="3" id="KW-1185">Reference proteome</keyword>
<feature type="transmembrane region" description="Helical" evidence="1">
    <location>
        <begin position="29"/>
        <end position="49"/>
    </location>
</feature>
<organism evidence="2 3">
    <name type="scientific">Metallumcola ferriviriculae</name>
    <dbReference type="NCBI Taxonomy" id="3039180"/>
    <lineage>
        <taxon>Bacteria</taxon>
        <taxon>Bacillati</taxon>
        <taxon>Bacillota</taxon>
        <taxon>Clostridia</taxon>
        <taxon>Neomoorellales</taxon>
        <taxon>Desulfitibacteraceae</taxon>
        <taxon>Metallumcola</taxon>
    </lineage>
</organism>
<protein>
    <submittedName>
        <fullName evidence="2">Energy-coupled thiamine transporter ThiT</fullName>
    </submittedName>
</protein>
<dbReference type="AlphaFoldDB" id="A0AAU0UNB7"/>
<name>A0AAU0UNB7_9FIRM</name>
<dbReference type="NCBIfam" id="TIGR02357">
    <property type="entry name" value="ECF_ThiT_YuaJ"/>
    <property type="match status" value="1"/>
</dbReference>
<evidence type="ECO:0000313" key="2">
    <source>
        <dbReference type="EMBL" id="WRO21857.1"/>
    </source>
</evidence>
<reference evidence="2 3" key="1">
    <citation type="submission" date="2023-04" db="EMBL/GenBank/DDBJ databases">
        <authorList>
            <person name="Hsu D."/>
        </authorList>
    </citation>
    <scope>NUCLEOTIDE SEQUENCE [LARGE SCALE GENOMIC DNA]</scope>
    <source>
        <strain evidence="2 3">MK1</strain>
    </source>
</reference>
<feature type="transmembrane region" description="Helical" evidence="1">
    <location>
        <begin position="156"/>
        <end position="180"/>
    </location>
</feature>
<dbReference type="InterPro" id="IPR012651">
    <property type="entry name" value="Thia_Transptr_ThiT"/>
</dbReference>
<sequence length="195" mass="21470">MVIPQALVGLWFYFGGQIRGGVTLKNIRMMVETGMLVGLAMALNMLKLFEMPQGGSVSLEMIPIFILAIRWGTGTGLIGGLLFGVGQLLLGAKIYYPMQALLDYPIAFTLLGLTGLWRKHFYFGITAATLARGFAHVLSGVIFFAEYTPVGQNVWIYSLIYNGSYLLPELVLSVSVMAILTKQKGFMQEMQPMSQ</sequence>
<dbReference type="Pfam" id="PF09515">
    <property type="entry name" value="Thia_YuaJ"/>
    <property type="match status" value="1"/>
</dbReference>
<dbReference type="GO" id="GO:0015234">
    <property type="term" value="F:thiamine transmembrane transporter activity"/>
    <property type="evidence" value="ECO:0007669"/>
    <property type="project" value="InterPro"/>
</dbReference>
<evidence type="ECO:0000313" key="3">
    <source>
        <dbReference type="Proteomes" id="UP001329915"/>
    </source>
</evidence>
<dbReference type="RefSeq" id="WP_366924685.1">
    <property type="nucleotide sequence ID" value="NZ_CP121694.1"/>
</dbReference>
<dbReference type="GO" id="GO:0005886">
    <property type="term" value="C:plasma membrane"/>
    <property type="evidence" value="ECO:0007669"/>
    <property type="project" value="InterPro"/>
</dbReference>
<dbReference type="Gene3D" id="1.10.1760.20">
    <property type="match status" value="1"/>
</dbReference>
<evidence type="ECO:0000256" key="1">
    <source>
        <dbReference type="SAM" id="Phobius"/>
    </source>
</evidence>
<dbReference type="KEGG" id="dbc:MFMK1_001678"/>
<keyword evidence="1" id="KW-1133">Transmembrane helix</keyword>